<dbReference type="Proteomes" id="UP000813463">
    <property type="component" value="Chromosome 5"/>
</dbReference>
<reference evidence="2" key="1">
    <citation type="journal article" date="2021" name="Nat. Commun.">
        <title>Genomic analyses provide insights into spinach domestication and the genetic basis of agronomic traits.</title>
        <authorList>
            <person name="Cai X."/>
            <person name="Sun X."/>
            <person name="Xu C."/>
            <person name="Sun H."/>
            <person name="Wang X."/>
            <person name="Ge C."/>
            <person name="Zhang Z."/>
            <person name="Wang Q."/>
            <person name="Fei Z."/>
            <person name="Jiao C."/>
            <person name="Wang Q."/>
        </authorList>
    </citation>
    <scope>NUCLEOTIDE SEQUENCE [LARGE SCALE GENOMIC DNA]</scope>
    <source>
        <strain evidence="2">cv. Varoflay</strain>
    </source>
</reference>
<feature type="region of interest" description="Disordered" evidence="1">
    <location>
        <begin position="1"/>
        <end position="26"/>
    </location>
</feature>
<proteinExistence type="predicted"/>
<accession>A0ABM3QSF5</accession>
<sequence>MIEDVMEDNFDQDGLTGRDGPDDAPLDEIEGALVNMDVDLDNPETVTKSKKSRGTFYCRKLTLLPPGKKINVEFDEDGNSIGPESSLFSFYLGQQVQNHSVCHVQVKLWEDFKLETLDHLWTCILEKCSFDDPEFRKENVMKHARRLFRDSRHKWKRKFFNDPTLKTKEERLKNKPPNMTKVDWKYLIELWSDSKFQEKSEKAKKSRSFQKMPHYNGTQSFARLKQDIMEQNDGKCTRLDVMVESRKRKSKSKKRVNVATLANNVHAVDELTKLKEQREQGIHKKTDEQIFQ</sequence>
<evidence type="ECO:0000256" key="1">
    <source>
        <dbReference type="SAM" id="MobiDB-lite"/>
    </source>
</evidence>
<dbReference type="RefSeq" id="XP_056686263.1">
    <property type="nucleotide sequence ID" value="XM_056830285.1"/>
</dbReference>
<dbReference type="InterPro" id="IPR004252">
    <property type="entry name" value="Probable_transposase_24"/>
</dbReference>
<gene>
    <name evidence="3" type="primary">LOC130461966</name>
</gene>
<name>A0ABM3QSF5_SPIOL</name>
<reference evidence="3" key="2">
    <citation type="submission" date="2025-08" db="UniProtKB">
        <authorList>
            <consortium name="RefSeq"/>
        </authorList>
    </citation>
    <scope>IDENTIFICATION</scope>
    <source>
        <tissue evidence="3">Leaf</tissue>
    </source>
</reference>
<keyword evidence="2" id="KW-1185">Reference proteome</keyword>
<feature type="compositionally biased region" description="Acidic residues" evidence="1">
    <location>
        <begin position="1"/>
        <end position="11"/>
    </location>
</feature>
<dbReference type="GeneID" id="130461966"/>
<protein>
    <recommendedName>
        <fullName evidence="4">Transposase, Ptta/En/Spm, plant</fullName>
    </recommendedName>
</protein>
<evidence type="ECO:0000313" key="2">
    <source>
        <dbReference type="Proteomes" id="UP000813463"/>
    </source>
</evidence>
<evidence type="ECO:0008006" key="4">
    <source>
        <dbReference type="Google" id="ProtNLM"/>
    </source>
</evidence>
<evidence type="ECO:0000313" key="3">
    <source>
        <dbReference type="RefSeq" id="XP_056686263.1"/>
    </source>
</evidence>
<dbReference type="PANTHER" id="PTHR33144:SF50">
    <property type="entry name" value="OS03G0714750 PROTEIN"/>
    <property type="match status" value="1"/>
</dbReference>
<dbReference type="PANTHER" id="PTHR33144">
    <property type="entry name" value="OS10G0409366 PROTEIN-RELATED"/>
    <property type="match status" value="1"/>
</dbReference>
<organism evidence="2 3">
    <name type="scientific">Spinacia oleracea</name>
    <name type="common">Spinach</name>
    <dbReference type="NCBI Taxonomy" id="3562"/>
    <lineage>
        <taxon>Eukaryota</taxon>
        <taxon>Viridiplantae</taxon>
        <taxon>Streptophyta</taxon>
        <taxon>Embryophyta</taxon>
        <taxon>Tracheophyta</taxon>
        <taxon>Spermatophyta</taxon>
        <taxon>Magnoliopsida</taxon>
        <taxon>eudicotyledons</taxon>
        <taxon>Gunneridae</taxon>
        <taxon>Pentapetalae</taxon>
        <taxon>Caryophyllales</taxon>
        <taxon>Chenopodiaceae</taxon>
        <taxon>Chenopodioideae</taxon>
        <taxon>Anserineae</taxon>
        <taxon>Spinacia</taxon>
    </lineage>
</organism>
<dbReference type="Pfam" id="PF03004">
    <property type="entry name" value="Transposase_24"/>
    <property type="match status" value="1"/>
</dbReference>